<keyword evidence="2" id="KW-1185">Reference proteome</keyword>
<protein>
    <submittedName>
        <fullName evidence="1">Uncharacterized protein</fullName>
    </submittedName>
</protein>
<evidence type="ECO:0000313" key="1">
    <source>
        <dbReference type="EMBL" id="GFR59590.1"/>
    </source>
</evidence>
<proteinExistence type="predicted"/>
<sequence>MNLKFKWWGQFAYTALHHKNPQRRPKGPCPCPTLKSCSKGKGRKQQAEDVTGSRSLQHACRRLRTLVTLLSTWRRRQRSAAS</sequence>
<comment type="caution">
    <text evidence="1">The sequence shown here is derived from an EMBL/GenBank/DDBJ whole genome shotgun (WGS) entry which is preliminary data.</text>
</comment>
<dbReference type="Proteomes" id="UP000762676">
    <property type="component" value="Unassembled WGS sequence"/>
</dbReference>
<dbReference type="AlphaFoldDB" id="A0AAV4EFT7"/>
<gene>
    <name evidence="1" type="ORF">ElyMa_001798800</name>
</gene>
<dbReference type="EMBL" id="BMAT01003644">
    <property type="protein sequence ID" value="GFR59590.1"/>
    <property type="molecule type" value="Genomic_DNA"/>
</dbReference>
<accession>A0AAV4EFT7</accession>
<organism evidence="1 2">
    <name type="scientific">Elysia marginata</name>
    <dbReference type="NCBI Taxonomy" id="1093978"/>
    <lineage>
        <taxon>Eukaryota</taxon>
        <taxon>Metazoa</taxon>
        <taxon>Spiralia</taxon>
        <taxon>Lophotrochozoa</taxon>
        <taxon>Mollusca</taxon>
        <taxon>Gastropoda</taxon>
        <taxon>Heterobranchia</taxon>
        <taxon>Euthyneura</taxon>
        <taxon>Panpulmonata</taxon>
        <taxon>Sacoglossa</taxon>
        <taxon>Placobranchoidea</taxon>
        <taxon>Plakobranchidae</taxon>
        <taxon>Elysia</taxon>
    </lineage>
</organism>
<reference evidence="1 2" key="1">
    <citation type="journal article" date="2021" name="Elife">
        <title>Chloroplast acquisition without the gene transfer in kleptoplastic sea slugs, Plakobranchus ocellatus.</title>
        <authorList>
            <person name="Maeda T."/>
            <person name="Takahashi S."/>
            <person name="Yoshida T."/>
            <person name="Shimamura S."/>
            <person name="Takaki Y."/>
            <person name="Nagai Y."/>
            <person name="Toyoda A."/>
            <person name="Suzuki Y."/>
            <person name="Arimoto A."/>
            <person name="Ishii H."/>
            <person name="Satoh N."/>
            <person name="Nishiyama T."/>
            <person name="Hasebe M."/>
            <person name="Maruyama T."/>
            <person name="Minagawa J."/>
            <person name="Obokata J."/>
            <person name="Shigenobu S."/>
        </authorList>
    </citation>
    <scope>NUCLEOTIDE SEQUENCE [LARGE SCALE GENOMIC DNA]</scope>
</reference>
<evidence type="ECO:0000313" key="2">
    <source>
        <dbReference type="Proteomes" id="UP000762676"/>
    </source>
</evidence>
<name>A0AAV4EFT7_9GAST</name>